<evidence type="ECO:0000313" key="2">
    <source>
        <dbReference type="Proteomes" id="UP000198779"/>
    </source>
</evidence>
<name>A0A1G7Z9B4_9BACT</name>
<keyword evidence="2" id="KW-1185">Reference proteome</keyword>
<dbReference type="Gene3D" id="1.10.268.10">
    <property type="entry name" value="Topoisomerase, domain 3"/>
    <property type="match status" value="1"/>
</dbReference>
<sequence length="185" mass="21797">MIQHKFKIKDGVLLETKEVIIKDRTKLFKYNPNLKMLAEDIRRSRNDEHLKNYLLKAQELFAEDIEKTKAVKSPALGNHSIFYYMYGHMNDWVNYAEKELIQEKAMLTQAYRLEETIQILKLSRSYKEAVEKLMETLGLDEIGARYVADQRLSVITGIIPDVQKECIEEHEKRLSNVKELATYDR</sequence>
<dbReference type="RefSeq" id="WP_143010163.1">
    <property type="nucleotide sequence ID" value="NZ_FNCQ01000015.1"/>
</dbReference>
<dbReference type="GO" id="GO:0003918">
    <property type="term" value="F:DNA topoisomerase type II (double strand cut, ATP-hydrolyzing) activity"/>
    <property type="evidence" value="ECO:0007669"/>
    <property type="project" value="InterPro"/>
</dbReference>
<dbReference type="AlphaFoldDB" id="A0A1G7Z9B4"/>
<organism evidence="1 2">
    <name type="scientific">Prevotella communis</name>
    <dbReference type="NCBI Taxonomy" id="2913614"/>
    <lineage>
        <taxon>Bacteria</taxon>
        <taxon>Pseudomonadati</taxon>
        <taxon>Bacteroidota</taxon>
        <taxon>Bacteroidia</taxon>
        <taxon>Bacteroidales</taxon>
        <taxon>Prevotellaceae</taxon>
        <taxon>Prevotella</taxon>
    </lineage>
</organism>
<dbReference type="InterPro" id="IPR013757">
    <property type="entry name" value="Topo_IIA_A_a_sf"/>
</dbReference>
<dbReference type="STRING" id="645274.SAMN04487901_11591"/>
<dbReference type="GO" id="GO:0005524">
    <property type="term" value="F:ATP binding"/>
    <property type="evidence" value="ECO:0007669"/>
    <property type="project" value="InterPro"/>
</dbReference>
<reference evidence="2" key="1">
    <citation type="submission" date="2016-10" db="EMBL/GenBank/DDBJ databases">
        <authorList>
            <person name="Varghese N."/>
            <person name="Submissions S."/>
        </authorList>
    </citation>
    <scope>NUCLEOTIDE SEQUENCE [LARGE SCALE GENOMIC DNA]</scope>
    <source>
        <strain evidence="2">BP1-148</strain>
    </source>
</reference>
<dbReference type="GO" id="GO:0003677">
    <property type="term" value="F:DNA binding"/>
    <property type="evidence" value="ECO:0007669"/>
    <property type="project" value="InterPro"/>
</dbReference>
<evidence type="ECO:0000313" key="1">
    <source>
        <dbReference type="EMBL" id="SDH05352.1"/>
    </source>
</evidence>
<proteinExistence type="predicted"/>
<dbReference type="Proteomes" id="UP000198779">
    <property type="component" value="Unassembled WGS sequence"/>
</dbReference>
<gene>
    <name evidence="1" type="ORF">SAMN04487901_11591</name>
</gene>
<accession>A0A1G7Z9B4</accession>
<protein>
    <submittedName>
        <fullName evidence="1">Uncharacterized protein</fullName>
    </submittedName>
</protein>
<dbReference type="EMBL" id="FNCQ01000015">
    <property type="protein sequence ID" value="SDH05352.1"/>
    <property type="molecule type" value="Genomic_DNA"/>
</dbReference>